<accession>A0A8S5V280</accession>
<evidence type="ECO:0000313" key="1">
    <source>
        <dbReference type="EMBL" id="DAG00858.1"/>
    </source>
</evidence>
<proteinExistence type="predicted"/>
<dbReference type="EMBL" id="BK016183">
    <property type="protein sequence ID" value="DAG00858.1"/>
    <property type="molecule type" value="Genomic_DNA"/>
</dbReference>
<protein>
    <submittedName>
        <fullName evidence="1">Uncharacterized protein</fullName>
    </submittedName>
</protein>
<reference evidence="1" key="1">
    <citation type="journal article" date="2021" name="Proc. Natl. Acad. Sci. U.S.A.">
        <title>A Catalog of Tens of Thousands of Viruses from Human Metagenomes Reveals Hidden Associations with Chronic Diseases.</title>
        <authorList>
            <person name="Tisza M.J."/>
            <person name="Buck C.B."/>
        </authorList>
    </citation>
    <scope>NUCLEOTIDE SEQUENCE</scope>
    <source>
        <strain evidence="1">CtncN39</strain>
    </source>
</reference>
<name>A0A8S5V280_9CAUD</name>
<sequence>MQMYFKFLLLLFLVEKSFLQSKLLLLSSKR</sequence>
<organism evidence="1">
    <name type="scientific">Myoviridae sp. ctncN39</name>
    <dbReference type="NCBI Taxonomy" id="2825170"/>
    <lineage>
        <taxon>Viruses</taxon>
        <taxon>Duplodnaviria</taxon>
        <taxon>Heunggongvirae</taxon>
        <taxon>Uroviricota</taxon>
        <taxon>Caudoviricetes</taxon>
    </lineage>
</organism>